<keyword evidence="3" id="KW-0964">Secreted</keyword>
<evidence type="ECO:0000256" key="3">
    <source>
        <dbReference type="ARBA" id="ARBA00022525"/>
    </source>
</evidence>
<organism evidence="7 8">
    <name type="scientific">Leptobrachium leishanense</name>
    <name type="common">Leishan spiny toad</name>
    <dbReference type="NCBI Taxonomy" id="445787"/>
    <lineage>
        <taxon>Eukaryota</taxon>
        <taxon>Metazoa</taxon>
        <taxon>Chordata</taxon>
        <taxon>Craniata</taxon>
        <taxon>Vertebrata</taxon>
        <taxon>Euteleostomi</taxon>
        <taxon>Amphibia</taxon>
        <taxon>Batrachia</taxon>
        <taxon>Anura</taxon>
        <taxon>Pelobatoidea</taxon>
        <taxon>Megophryidae</taxon>
        <taxon>Leptobrachium</taxon>
    </lineage>
</organism>
<dbReference type="Gene3D" id="2.60.40.4230">
    <property type="entry name" value="Resistin head domain"/>
    <property type="match status" value="1"/>
</dbReference>
<name>A0A8C5QGZ9_9ANUR</name>
<dbReference type="FunFam" id="2.60.40.4230:FF:000001">
    <property type="entry name" value="Resistin-like beta"/>
    <property type="match status" value="1"/>
</dbReference>
<dbReference type="PANTHER" id="PTHR21101:SF12">
    <property type="entry name" value="RESISTIN"/>
    <property type="match status" value="1"/>
</dbReference>
<protein>
    <recommendedName>
        <fullName evidence="9">Resistin-like beta</fullName>
    </recommendedName>
</protein>
<sequence>MRIGREQPRSCGTAEPWTQSCSCPGDKVTSKKSICDYTMKVTGIIIIISLGSVLTSGYNNECCLSDLVSMDNLLKSLADKIAGKIKLACFDVHEKTDTATCPEGSTPSSCTCGMACGSWDIRSGTTCHCQCENMDWTTARCCKTAVKN</sequence>
<reference evidence="7" key="2">
    <citation type="submission" date="2025-09" db="UniProtKB">
        <authorList>
            <consortium name="Ensembl"/>
        </authorList>
    </citation>
    <scope>IDENTIFICATION</scope>
</reference>
<dbReference type="AlphaFoldDB" id="A0A8C5QGZ9"/>
<proteinExistence type="inferred from homology"/>
<dbReference type="PANTHER" id="PTHR21101">
    <property type="entry name" value="RESISTIN"/>
    <property type="match status" value="1"/>
</dbReference>
<evidence type="ECO:0000256" key="6">
    <source>
        <dbReference type="ARBA" id="ARBA00023157"/>
    </source>
</evidence>
<dbReference type="OrthoDB" id="10065422at2759"/>
<dbReference type="InterPro" id="IPR009714">
    <property type="entry name" value="RELM"/>
</dbReference>
<dbReference type="SUPFAM" id="SSF111423">
    <property type="entry name" value="Resistin"/>
    <property type="match status" value="1"/>
</dbReference>
<accession>A0A8C5QGZ9</accession>
<dbReference type="GO" id="GO:0005179">
    <property type="term" value="F:hormone activity"/>
    <property type="evidence" value="ECO:0007669"/>
    <property type="project" value="UniProtKB-KW"/>
</dbReference>
<evidence type="ECO:0000313" key="8">
    <source>
        <dbReference type="Proteomes" id="UP000694569"/>
    </source>
</evidence>
<evidence type="ECO:0000313" key="7">
    <source>
        <dbReference type="Ensembl" id="ENSLLEP00000037619.1"/>
    </source>
</evidence>
<keyword evidence="5" id="KW-0732">Signal</keyword>
<keyword evidence="6" id="KW-1015">Disulfide bond</keyword>
<keyword evidence="4" id="KW-0372">Hormone</keyword>
<evidence type="ECO:0000256" key="5">
    <source>
        <dbReference type="ARBA" id="ARBA00022729"/>
    </source>
</evidence>
<evidence type="ECO:0008006" key="9">
    <source>
        <dbReference type="Google" id="ProtNLM"/>
    </source>
</evidence>
<dbReference type="InterPro" id="IPR036262">
    <property type="entry name" value="Resistin-like_sf"/>
</dbReference>
<dbReference type="Proteomes" id="UP000694569">
    <property type="component" value="Unplaced"/>
</dbReference>
<dbReference type="GeneTree" id="ENSGT00960000187251"/>
<comment type="similarity">
    <text evidence="2">Belongs to the resistin/FIZZ family.</text>
</comment>
<keyword evidence="8" id="KW-1185">Reference proteome</keyword>
<evidence type="ECO:0000256" key="2">
    <source>
        <dbReference type="ARBA" id="ARBA00007258"/>
    </source>
</evidence>
<dbReference type="Pfam" id="PF06954">
    <property type="entry name" value="Resistin"/>
    <property type="match status" value="1"/>
</dbReference>
<dbReference type="GO" id="GO:0005615">
    <property type="term" value="C:extracellular space"/>
    <property type="evidence" value="ECO:0007669"/>
    <property type="project" value="TreeGrafter"/>
</dbReference>
<evidence type="ECO:0000256" key="4">
    <source>
        <dbReference type="ARBA" id="ARBA00022702"/>
    </source>
</evidence>
<reference evidence="7" key="1">
    <citation type="submission" date="2025-08" db="UniProtKB">
        <authorList>
            <consortium name="Ensembl"/>
        </authorList>
    </citation>
    <scope>IDENTIFICATION</scope>
</reference>
<comment type="subcellular location">
    <subcellularLocation>
        <location evidence="1">Secreted</location>
    </subcellularLocation>
</comment>
<evidence type="ECO:0000256" key="1">
    <source>
        <dbReference type="ARBA" id="ARBA00004613"/>
    </source>
</evidence>
<dbReference type="Ensembl" id="ENSLLET00000039063.1">
    <property type="protein sequence ID" value="ENSLLEP00000037619.1"/>
    <property type="gene ID" value="ENSLLEG00000023826.1"/>
</dbReference>